<dbReference type="InterPro" id="IPR016177">
    <property type="entry name" value="DNA-bd_dom_sf"/>
</dbReference>
<dbReference type="CDD" id="cd00018">
    <property type="entry name" value="AP2"/>
    <property type="match status" value="1"/>
</dbReference>
<evidence type="ECO:0000256" key="7">
    <source>
        <dbReference type="ARBA" id="ARBA00023242"/>
    </source>
</evidence>
<comment type="subcellular location">
    <subcellularLocation>
        <location evidence="1">Nucleus</location>
    </subcellularLocation>
</comment>
<dbReference type="SMART" id="SM00380">
    <property type="entry name" value="AP2"/>
    <property type="match status" value="1"/>
</dbReference>
<feature type="region of interest" description="Disordered" evidence="9">
    <location>
        <begin position="173"/>
        <end position="209"/>
    </location>
</feature>
<dbReference type="AlphaFoldDB" id="A0A8X7NXT4"/>
<evidence type="ECO:0000256" key="1">
    <source>
        <dbReference type="ARBA" id="ARBA00004123"/>
    </source>
</evidence>
<evidence type="ECO:0000256" key="6">
    <source>
        <dbReference type="ARBA" id="ARBA00023163"/>
    </source>
</evidence>
<protein>
    <recommendedName>
        <fullName evidence="10">AP2/ERF domain-containing protein</fullName>
    </recommendedName>
</protein>
<keyword evidence="5" id="KW-0010">Activator</keyword>
<dbReference type="SUPFAM" id="SSF54171">
    <property type="entry name" value="DNA-binding domain"/>
    <property type="match status" value="1"/>
</dbReference>
<dbReference type="GO" id="GO:0003700">
    <property type="term" value="F:DNA-binding transcription factor activity"/>
    <property type="evidence" value="ECO:0007669"/>
    <property type="project" value="InterPro"/>
</dbReference>
<evidence type="ECO:0000256" key="4">
    <source>
        <dbReference type="ARBA" id="ARBA00023125"/>
    </source>
</evidence>
<dbReference type="GO" id="GO:0005634">
    <property type="term" value="C:nucleus"/>
    <property type="evidence" value="ECO:0007669"/>
    <property type="project" value="UniProtKB-SubCell"/>
</dbReference>
<evidence type="ECO:0000259" key="10">
    <source>
        <dbReference type="PROSITE" id="PS51032"/>
    </source>
</evidence>
<dbReference type="GO" id="GO:0003677">
    <property type="term" value="F:DNA binding"/>
    <property type="evidence" value="ECO:0007669"/>
    <property type="project" value="UniProtKB-KW"/>
</dbReference>
<feature type="compositionally biased region" description="Low complexity" evidence="9">
    <location>
        <begin position="80"/>
        <end position="91"/>
    </location>
</feature>
<keyword evidence="6" id="KW-0804">Transcription</keyword>
<organism evidence="11 12">
    <name type="scientific">Brassica carinata</name>
    <name type="common">Ethiopian mustard</name>
    <name type="synonym">Abyssinian cabbage</name>
    <dbReference type="NCBI Taxonomy" id="52824"/>
    <lineage>
        <taxon>Eukaryota</taxon>
        <taxon>Viridiplantae</taxon>
        <taxon>Streptophyta</taxon>
        <taxon>Embryophyta</taxon>
        <taxon>Tracheophyta</taxon>
        <taxon>Spermatophyta</taxon>
        <taxon>Magnoliopsida</taxon>
        <taxon>eudicotyledons</taxon>
        <taxon>Gunneridae</taxon>
        <taxon>Pentapetalae</taxon>
        <taxon>rosids</taxon>
        <taxon>malvids</taxon>
        <taxon>Brassicales</taxon>
        <taxon>Brassicaceae</taxon>
        <taxon>Brassiceae</taxon>
        <taxon>Brassica</taxon>
    </lineage>
</organism>
<comment type="similarity">
    <text evidence="8">Belongs to the AP2/ERF transcription factor family. ERF subfamily.</text>
</comment>
<evidence type="ECO:0000256" key="9">
    <source>
        <dbReference type="SAM" id="MobiDB-lite"/>
    </source>
</evidence>
<dbReference type="PRINTS" id="PR00367">
    <property type="entry name" value="ETHRSPELEMNT"/>
</dbReference>
<feature type="region of interest" description="Disordered" evidence="9">
    <location>
        <begin position="80"/>
        <end position="123"/>
    </location>
</feature>
<accession>A0A8X7NXT4</accession>
<evidence type="ECO:0000256" key="3">
    <source>
        <dbReference type="ARBA" id="ARBA00023015"/>
    </source>
</evidence>
<keyword evidence="7" id="KW-0539">Nucleus</keyword>
<evidence type="ECO:0000313" key="12">
    <source>
        <dbReference type="Proteomes" id="UP000886595"/>
    </source>
</evidence>
<feature type="domain" description="AP2/ERF" evidence="10">
    <location>
        <begin position="118"/>
        <end position="175"/>
    </location>
</feature>
<dbReference type="InterPro" id="IPR001471">
    <property type="entry name" value="AP2/ERF_dom"/>
</dbReference>
<evidence type="ECO:0000313" key="11">
    <source>
        <dbReference type="EMBL" id="KAG2239829.1"/>
    </source>
</evidence>
<dbReference type="PROSITE" id="PS51032">
    <property type="entry name" value="AP2_ERF"/>
    <property type="match status" value="1"/>
</dbReference>
<dbReference type="EMBL" id="JAAMPC010001590">
    <property type="protein sequence ID" value="KAG2239829.1"/>
    <property type="molecule type" value="Genomic_DNA"/>
</dbReference>
<keyword evidence="12" id="KW-1185">Reference proteome</keyword>
<dbReference type="OrthoDB" id="777519at2759"/>
<dbReference type="PANTHER" id="PTHR31194">
    <property type="entry name" value="SHN SHINE , DNA BINDING / TRANSCRIPTION FACTOR"/>
    <property type="match status" value="1"/>
</dbReference>
<sequence>MMMDYRPVKYTEHKTVIKKYTKKMSVENKKRRISSGRDSAKLVRVCVTDHDATDSSSDEEEFLFPRRRVKRLINEIRVEPSSSSDEVSAASNKNGKTLAADPPLQKVSVSGADQNQRKFRGVRRRPWGKYAAEIRDPEQRRRIWLGTFSTAEEAALVYDNAAIRLRGPGALTNFAVPPQPKPEPEPESQSGVTVSSASESMDYSSHHLSSPTSVLNYQISEPMDEPVKPVKQEFLEPINWHLGEGNGNDVDDSFPLDIPFLDNYFNESFPDISIFDQSMSDIQSSEDNFFNDLMLFDHNNMGGENYSSDMEEIGSMFNSVDDFFTSDFLVV</sequence>
<feature type="compositionally biased region" description="Polar residues" evidence="9">
    <location>
        <begin position="188"/>
        <end position="209"/>
    </location>
</feature>
<dbReference type="Pfam" id="PF00847">
    <property type="entry name" value="AP2"/>
    <property type="match status" value="1"/>
</dbReference>
<keyword evidence="2" id="KW-0936">Ethylene signaling pathway</keyword>
<reference evidence="11 12" key="1">
    <citation type="submission" date="2020-02" db="EMBL/GenBank/DDBJ databases">
        <authorList>
            <person name="Ma Q."/>
            <person name="Huang Y."/>
            <person name="Song X."/>
            <person name="Pei D."/>
        </authorList>
    </citation>
    <scope>NUCLEOTIDE SEQUENCE [LARGE SCALE GENOMIC DNA]</scope>
    <source>
        <strain evidence="11">Sxm20200214</strain>
        <tissue evidence="11">Leaf</tissue>
    </source>
</reference>
<comment type="caution">
    <text evidence="11">The sequence shown here is derived from an EMBL/GenBank/DDBJ whole genome shotgun (WGS) entry which is preliminary data.</text>
</comment>
<keyword evidence="3" id="KW-0805">Transcription regulation</keyword>
<dbReference type="FunFam" id="3.30.730.10:FF:000001">
    <property type="entry name" value="Ethylene-responsive transcription factor 2"/>
    <property type="match status" value="1"/>
</dbReference>
<evidence type="ECO:0000256" key="2">
    <source>
        <dbReference type="ARBA" id="ARBA00022745"/>
    </source>
</evidence>
<dbReference type="InterPro" id="IPR050913">
    <property type="entry name" value="AP2/ERF_ERF"/>
</dbReference>
<dbReference type="Proteomes" id="UP000886595">
    <property type="component" value="Unassembled WGS sequence"/>
</dbReference>
<dbReference type="PANTHER" id="PTHR31194:SF141">
    <property type="entry name" value="AP2_ERF DOMAIN-CONTAINING PROTEIN"/>
    <property type="match status" value="1"/>
</dbReference>
<evidence type="ECO:0000256" key="8">
    <source>
        <dbReference type="ARBA" id="ARBA00024343"/>
    </source>
</evidence>
<evidence type="ECO:0000256" key="5">
    <source>
        <dbReference type="ARBA" id="ARBA00023159"/>
    </source>
</evidence>
<name>A0A8X7NXT4_BRACI</name>
<dbReference type="Gene3D" id="3.30.730.10">
    <property type="entry name" value="AP2/ERF domain"/>
    <property type="match status" value="1"/>
</dbReference>
<dbReference type="InterPro" id="IPR036955">
    <property type="entry name" value="AP2/ERF_dom_sf"/>
</dbReference>
<proteinExistence type="inferred from homology"/>
<dbReference type="GO" id="GO:0009873">
    <property type="term" value="P:ethylene-activated signaling pathway"/>
    <property type="evidence" value="ECO:0007669"/>
    <property type="project" value="UniProtKB-KW"/>
</dbReference>
<gene>
    <name evidence="11" type="ORF">Bca52824_091355</name>
</gene>
<keyword evidence="4" id="KW-0238">DNA-binding</keyword>